<dbReference type="EMBL" id="JALJOQ010000129">
    <property type="protein sequence ID" value="KAK9795495.1"/>
    <property type="molecule type" value="Genomic_DNA"/>
</dbReference>
<dbReference type="InterPro" id="IPR021848">
    <property type="entry name" value="HODM_asu-like"/>
</dbReference>
<comment type="caution">
    <text evidence="2">The sequence shown here is derived from an EMBL/GenBank/DDBJ whole genome shotgun (WGS) entry which is preliminary data.</text>
</comment>
<organism evidence="2 3">
    <name type="scientific">Symbiochloris irregularis</name>
    <dbReference type="NCBI Taxonomy" id="706552"/>
    <lineage>
        <taxon>Eukaryota</taxon>
        <taxon>Viridiplantae</taxon>
        <taxon>Chlorophyta</taxon>
        <taxon>core chlorophytes</taxon>
        <taxon>Trebouxiophyceae</taxon>
        <taxon>Trebouxiales</taxon>
        <taxon>Trebouxiaceae</taxon>
        <taxon>Symbiochloris</taxon>
    </lineage>
</organism>
<name>A0AAW1NUP5_9CHLO</name>
<dbReference type="InterPro" id="IPR006461">
    <property type="entry name" value="PLAC_motif_containing"/>
</dbReference>
<dbReference type="PANTHER" id="PTHR15907">
    <property type="entry name" value="DUF614 FAMILY PROTEIN-RELATED"/>
    <property type="match status" value="1"/>
</dbReference>
<keyword evidence="3" id="KW-1185">Reference proteome</keyword>
<dbReference type="NCBIfam" id="TIGR01571">
    <property type="entry name" value="A_thal_Cys_rich"/>
    <property type="match status" value="1"/>
</dbReference>
<proteinExistence type="predicted"/>
<evidence type="ECO:0000313" key="3">
    <source>
        <dbReference type="Proteomes" id="UP001465755"/>
    </source>
</evidence>
<protein>
    <submittedName>
        <fullName evidence="2">Uncharacterized protein</fullName>
    </submittedName>
</protein>
<feature type="region of interest" description="Disordered" evidence="1">
    <location>
        <begin position="353"/>
        <end position="431"/>
    </location>
</feature>
<dbReference type="AlphaFoldDB" id="A0AAW1NUP5"/>
<evidence type="ECO:0000313" key="2">
    <source>
        <dbReference type="EMBL" id="KAK9795495.1"/>
    </source>
</evidence>
<accession>A0AAW1NUP5</accession>
<dbReference type="Pfam" id="PF11927">
    <property type="entry name" value="HODM_asu-like"/>
    <property type="match status" value="1"/>
</dbReference>
<sequence length="431" mass="46929">MAEKRRLLSAYHDLCIVNLEEAHEASSEILRAMAQALSQRYPTHFRLQGQQLYNLSIGDAINLQEVPAEHALETACRLVQEDLYIMQQRPGGDTHLTAAAATFLQRVDFTEKLGRSLAGVHAPVPFYDQIAKPMINVFGKGLRVGRPLERFNWALTDDPAFFQPELEDETPSAKEVLPALHPARGAERMTSHNAGSLAFLRSDYLCSHSTGQFCACAPNPRPDMAALALLKAPVDEDGEVWSSGLCDCFSDCGTCCLGCWCPCILFGQNAEKITNQQSCCSWCCAWCLIGGGAHHAGCGCCIAAPLRKLLRGTYQLKNAPCSDCCVHWCCATCALCQEARELEYRASRPPAATGPHIINVSPHHTPDTHAHPHGKGSPRDDNAGSLASYYPPPTQEMSNLSKQTTHSPRSYMASTQKAAIPSPSPKASPRA</sequence>
<evidence type="ECO:0000256" key="1">
    <source>
        <dbReference type="SAM" id="MobiDB-lite"/>
    </source>
</evidence>
<feature type="compositionally biased region" description="Pro residues" evidence="1">
    <location>
        <begin position="422"/>
        <end position="431"/>
    </location>
</feature>
<dbReference type="Pfam" id="PF04749">
    <property type="entry name" value="PLAC8"/>
    <property type="match status" value="1"/>
</dbReference>
<dbReference type="Proteomes" id="UP001465755">
    <property type="component" value="Unassembled WGS sequence"/>
</dbReference>
<feature type="compositionally biased region" description="Polar residues" evidence="1">
    <location>
        <begin position="395"/>
        <end position="417"/>
    </location>
</feature>
<gene>
    <name evidence="2" type="ORF">WJX73_007975</name>
</gene>
<reference evidence="2 3" key="1">
    <citation type="journal article" date="2024" name="Nat. Commun.">
        <title>Phylogenomics reveals the evolutionary origins of lichenization in chlorophyte algae.</title>
        <authorList>
            <person name="Puginier C."/>
            <person name="Libourel C."/>
            <person name="Otte J."/>
            <person name="Skaloud P."/>
            <person name="Haon M."/>
            <person name="Grisel S."/>
            <person name="Petersen M."/>
            <person name="Berrin J.G."/>
            <person name="Delaux P.M."/>
            <person name="Dal Grande F."/>
            <person name="Keller J."/>
        </authorList>
    </citation>
    <scope>NUCLEOTIDE SEQUENCE [LARGE SCALE GENOMIC DNA]</scope>
    <source>
        <strain evidence="2 3">SAG 2036</strain>
    </source>
</reference>